<evidence type="ECO:0000256" key="7">
    <source>
        <dbReference type="ARBA" id="ARBA00024203"/>
    </source>
</evidence>
<dbReference type="PANTHER" id="PTHR15858">
    <property type="entry name" value="IMMEDIATE EARLY RESPONSE 3-INTERACTING PROTEIN 1"/>
    <property type="match status" value="1"/>
</dbReference>
<comment type="caution">
    <text evidence="8">The sequence shown here is derived from an EMBL/GenBank/DDBJ whole genome shotgun (WGS) entry which is preliminary data.</text>
</comment>
<dbReference type="Proteomes" id="UP000777482">
    <property type="component" value="Unassembled WGS sequence"/>
</dbReference>
<reference evidence="8 9" key="1">
    <citation type="submission" date="2020-11" db="EMBL/GenBank/DDBJ databases">
        <title>Kefir isolates.</title>
        <authorList>
            <person name="Marcisauskas S."/>
            <person name="Kim Y."/>
            <person name="Blasche S."/>
        </authorList>
    </citation>
    <scope>NUCLEOTIDE SEQUENCE [LARGE SCALE GENOMIC DNA]</scope>
    <source>
        <strain evidence="8 9">KR</strain>
    </source>
</reference>
<evidence type="ECO:0000256" key="2">
    <source>
        <dbReference type="ARBA" id="ARBA00022448"/>
    </source>
</evidence>
<name>A0A9P7B7J5_RHOMI</name>
<dbReference type="Pfam" id="PF08571">
    <property type="entry name" value="Yos1"/>
    <property type="match status" value="1"/>
</dbReference>
<evidence type="ECO:0000256" key="6">
    <source>
        <dbReference type="ARBA" id="ARBA00023136"/>
    </source>
</evidence>
<proteinExistence type="inferred from homology"/>
<keyword evidence="3" id="KW-0812">Transmembrane</keyword>
<evidence type="ECO:0008006" key="10">
    <source>
        <dbReference type="Google" id="ProtNLM"/>
    </source>
</evidence>
<protein>
    <recommendedName>
        <fullName evidence="10">Yos1-like protein</fullName>
    </recommendedName>
</protein>
<dbReference type="GO" id="GO:0015031">
    <property type="term" value="P:protein transport"/>
    <property type="evidence" value="ECO:0007669"/>
    <property type="project" value="UniProtKB-KW"/>
</dbReference>
<keyword evidence="5" id="KW-1133">Transmembrane helix</keyword>
<dbReference type="PANTHER" id="PTHR15858:SF0">
    <property type="entry name" value="IMMEDIATE EARLY RESPONSE 3-INTERACTING PROTEIN 1"/>
    <property type="match status" value="1"/>
</dbReference>
<keyword evidence="4" id="KW-0653">Protein transport</keyword>
<comment type="subcellular location">
    <subcellularLocation>
        <location evidence="1">Membrane</location>
    </subcellularLocation>
</comment>
<keyword evidence="6" id="KW-0472">Membrane</keyword>
<dbReference type="OrthoDB" id="15356at2759"/>
<dbReference type="GO" id="GO:0030134">
    <property type="term" value="C:COPII-coated ER to Golgi transport vesicle"/>
    <property type="evidence" value="ECO:0007669"/>
    <property type="project" value="TreeGrafter"/>
</dbReference>
<keyword evidence="9" id="KW-1185">Reference proteome</keyword>
<sequence length="114" mass="12544">MSMVFFGFGRVTYFALLMVNAVAVLNKERFLVPLGLTTSQYQQQQQQQQMQQQQSAYGGFDAYGMPIQGLAGGGGGDPGVKMRAIQLVDAIRTLMRIPLIPINICIILYEVILG</sequence>
<organism evidence="8 9">
    <name type="scientific">Rhodotorula mucilaginosa</name>
    <name type="common">Yeast</name>
    <name type="synonym">Rhodotorula rubra</name>
    <dbReference type="NCBI Taxonomy" id="5537"/>
    <lineage>
        <taxon>Eukaryota</taxon>
        <taxon>Fungi</taxon>
        <taxon>Dikarya</taxon>
        <taxon>Basidiomycota</taxon>
        <taxon>Pucciniomycotina</taxon>
        <taxon>Microbotryomycetes</taxon>
        <taxon>Sporidiobolales</taxon>
        <taxon>Sporidiobolaceae</taxon>
        <taxon>Rhodotorula</taxon>
    </lineage>
</organism>
<dbReference type="InterPro" id="IPR013880">
    <property type="entry name" value="Yos1"/>
</dbReference>
<evidence type="ECO:0000256" key="5">
    <source>
        <dbReference type="ARBA" id="ARBA00022989"/>
    </source>
</evidence>
<keyword evidence="2" id="KW-0813">Transport</keyword>
<accession>A0A9P7B7J5</accession>
<evidence type="ECO:0000313" key="8">
    <source>
        <dbReference type="EMBL" id="KAG0664448.1"/>
    </source>
</evidence>
<comment type="similarity">
    <text evidence="7">Belongs to the YOS1 family.</text>
</comment>
<dbReference type="EMBL" id="PUHQ01000014">
    <property type="protein sequence ID" value="KAG0664448.1"/>
    <property type="molecule type" value="Genomic_DNA"/>
</dbReference>
<dbReference type="AlphaFoldDB" id="A0A9P7B7J5"/>
<dbReference type="GO" id="GO:0005789">
    <property type="term" value="C:endoplasmic reticulum membrane"/>
    <property type="evidence" value="ECO:0007669"/>
    <property type="project" value="TreeGrafter"/>
</dbReference>
<gene>
    <name evidence="8" type="ORF">C6P46_001493</name>
</gene>
<evidence type="ECO:0000256" key="1">
    <source>
        <dbReference type="ARBA" id="ARBA00004370"/>
    </source>
</evidence>
<dbReference type="GO" id="GO:0000139">
    <property type="term" value="C:Golgi membrane"/>
    <property type="evidence" value="ECO:0007669"/>
    <property type="project" value="TreeGrafter"/>
</dbReference>
<evidence type="ECO:0000256" key="3">
    <source>
        <dbReference type="ARBA" id="ARBA00022692"/>
    </source>
</evidence>
<dbReference type="GO" id="GO:0006888">
    <property type="term" value="P:endoplasmic reticulum to Golgi vesicle-mediated transport"/>
    <property type="evidence" value="ECO:0007669"/>
    <property type="project" value="TreeGrafter"/>
</dbReference>
<evidence type="ECO:0000313" key="9">
    <source>
        <dbReference type="Proteomes" id="UP000777482"/>
    </source>
</evidence>
<evidence type="ECO:0000256" key="4">
    <source>
        <dbReference type="ARBA" id="ARBA00022927"/>
    </source>
</evidence>